<dbReference type="Pfam" id="PF04717">
    <property type="entry name" value="Phage_base_V"/>
    <property type="match status" value="1"/>
</dbReference>
<name>A0A4P2R3C4_SORCE</name>
<dbReference type="Proteomes" id="UP000295497">
    <property type="component" value="Chromosome"/>
</dbReference>
<reference evidence="2 3" key="1">
    <citation type="submission" date="2015-09" db="EMBL/GenBank/DDBJ databases">
        <title>Sorangium comparison.</title>
        <authorList>
            <person name="Zaburannyi N."/>
            <person name="Bunk B."/>
            <person name="Overmann J."/>
            <person name="Mueller R."/>
        </authorList>
    </citation>
    <scope>NUCLEOTIDE SEQUENCE [LARGE SCALE GENOMIC DNA]</scope>
    <source>
        <strain evidence="2 3">So ce836</strain>
    </source>
</reference>
<dbReference type="Gene3D" id="2.40.50.230">
    <property type="entry name" value="Gp5 N-terminal domain"/>
    <property type="match status" value="1"/>
</dbReference>
<dbReference type="InterPro" id="IPR037026">
    <property type="entry name" value="Vgr_OB-fold_dom_sf"/>
</dbReference>
<dbReference type="InterPro" id="IPR006531">
    <property type="entry name" value="Gp5/Vgr_OB"/>
</dbReference>
<proteinExistence type="predicted"/>
<protein>
    <recommendedName>
        <fullName evidence="1">Gp5/Type VI secretion system Vgr protein OB-fold domain-containing protein</fullName>
    </recommendedName>
</protein>
<accession>A0A4P2R3C4</accession>
<evidence type="ECO:0000313" key="3">
    <source>
        <dbReference type="Proteomes" id="UP000295497"/>
    </source>
</evidence>
<dbReference type="AlphaFoldDB" id="A0A4P2R3C4"/>
<evidence type="ECO:0000313" key="2">
    <source>
        <dbReference type="EMBL" id="AUX37465.1"/>
    </source>
</evidence>
<feature type="domain" description="Gp5/Type VI secretion system Vgr protein OB-fold" evidence="1">
    <location>
        <begin position="20"/>
        <end position="97"/>
    </location>
</feature>
<organism evidence="2 3">
    <name type="scientific">Sorangium cellulosum</name>
    <name type="common">Polyangium cellulosum</name>
    <dbReference type="NCBI Taxonomy" id="56"/>
    <lineage>
        <taxon>Bacteria</taxon>
        <taxon>Pseudomonadati</taxon>
        <taxon>Myxococcota</taxon>
        <taxon>Polyangia</taxon>
        <taxon>Polyangiales</taxon>
        <taxon>Polyangiaceae</taxon>
        <taxon>Sorangium</taxon>
    </lineage>
</organism>
<dbReference type="RefSeq" id="WP_129580092.1">
    <property type="nucleotide sequence ID" value="NZ_CP012672.1"/>
</dbReference>
<dbReference type="EMBL" id="CP012672">
    <property type="protein sequence ID" value="AUX37465.1"/>
    <property type="molecule type" value="Genomic_DNA"/>
</dbReference>
<evidence type="ECO:0000259" key="1">
    <source>
        <dbReference type="Pfam" id="PF04717"/>
    </source>
</evidence>
<dbReference type="SUPFAM" id="SSF69255">
    <property type="entry name" value="gp5 N-terminal domain-like"/>
    <property type="match status" value="1"/>
</dbReference>
<gene>
    <name evidence="2" type="ORF">SOCE836_096900</name>
</gene>
<sequence length="232" mass="24120">MMGEPRPGAPGPGVLYGVYLAEVVAVTGDPDNLGRVQIRLLGFDGVGEQDAPLWARVAVPFAGANRGAFFIPNKGDEVAVQFVNGDPRQPLVIGGLWNGNQTAPETLGGDEVDRWSFVGKNGTRVAIVEASQGQEQIHLSTPNQLNSAVITADSGGKIELKTSMGTVKIESSGITIQSSAKVTIQASQVEVKAGYVDVSSAFTNFSGVVKCSTLMATTVVGSVYTPGAGNVW</sequence>